<dbReference type="PROSITE" id="PS50113">
    <property type="entry name" value="PAC"/>
    <property type="match status" value="1"/>
</dbReference>
<dbReference type="CDD" id="cd00130">
    <property type="entry name" value="PAS"/>
    <property type="match status" value="2"/>
</dbReference>
<feature type="domain" description="PAS" evidence="4">
    <location>
        <begin position="358"/>
        <end position="404"/>
    </location>
</feature>
<reference evidence="6 7" key="1">
    <citation type="submission" date="2019-02" db="EMBL/GenBank/DDBJ databases">
        <title>Deep-cultivation of Planctomycetes and their phenomic and genomic characterization uncovers novel biology.</title>
        <authorList>
            <person name="Wiegand S."/>
            <person name="Jogler M."/>
            <person name="Boedeker C."/>
            <person name="Pinto D."/>
            <person name="Vollmers J."/>
            <person name="Rivas-Marin E."/>
            <person name="Kohn T."/>
            <person name="Peeters S.H."/>
            <person name="Heuer A."/>
            <person name="Rast P."/>
            <person name="Oberbeckmann S."/>
            <person name="Bunk B."/>
            <person name="Jeske O."/>
            <person name="Meyerdierks A."/>
            <person name="Storesund J.E."/>
            <person name="Kallscheuer N."/>
            <person name="Luecker S."/>
            <person name="Lage O.M."/>
            <person name="Pohl T."/>
            <person name="Merkel B.J."/>
            <person name="Hornburger P."/>
            <person name="Mueller R.-W."/>
            <person name="Bruemmer F."/>
            <person name="Labrenz M."/>
            <person name="Spormann A.M."/>
            <person name="Op Den Camp H."/>
            <person name="Overmann J."/>
            <person name="Amann R."/>
            <person name="Jetten M.S.M."/>
            <person name="Mascher T."/>
            <person name="Medema M.H."/>
            <person name="Devos D.P."/>
            <person name="Kaster A.-K."/>
            <person name="Ovreas L."/>
            <person name="Rohde M."/>
            <person name="Galperin M.Y."/>
            <person name="Jogler C."/>
        </authorList>
    </citation>
    <scope>NUCLEOTIDE SEQUENCE [LARGE SCALE GENOMIC DNA]</scope>
    <source>
        <strain evidence="6 7">KOR42</strain>
    </source>
</reference>
<dbReference type="SMART" id="SM00091">
    <property type="entry name" value="PAS"/>
    <property type="match status" value="2"/>
</dbReference>
<evidence type="ECO:0000313" key="7">
    <source>
        <dbReference type="Proteomes" id="UP000317243"/>
    </source>
</evidence>
<proteinExistence type="predicted"/>
<dbReference type="EC" id="3.1.3.3" evidence="6"/>
<dbReference type="RefSeq" id="WP_146511153.1">
    <property type="nucleotide sequence ID" value="NZ_SIHI01000015.1"/>
</dbReference>
<dbReference type="SUPFAM" id="SSF55785">
    <property type="entry name" value="PYP-like sensor domain (PAS domain)"/>
    <property type="match status" value="2"/>
</dbReference>
<dbReference type="InterPro" id="IPR001932">
    <property type="entry name" value="PPM-type_phosphatase-like_dom"/>
</dbReference>
<keyword evidence="7" id="KW-1185">Reference proteome</keyword>
<dbReference type="SMART" id="SM00331">
    <property type="entry name" value="PP2C_SIG"/>
    <property type="match status" value="1"/>
</dbReference>
<dbReference type="EMBL" id="SIHI01000015">
    <property type="protein sequence ID" value="TWT50036.1"/>
    <property type="molecule type" value="Genomic_DNA"/>
</dbReference>
<dbReference type="InterPro" id="IPR000014">
    <property type="entry name" value="PAS"/>
</dbReference>
<dbReference type="Pfam" id="PF01590">
    <property type="entry name" value="GAF"/>
    <property type="match status" value="1"/>
</dbReference>
<feature type="domain" description="PAC" evidence="5">
    <location>
        <begin position="429"/>
        <end position="483"/>
    </location>
</feature>
<dbReference type="SMART" id="SM00086">
    <property type="entry name" value="PAC"/>
    <property type="match status" value="2"/>
</dbReference>
<feature type="coiled-coil region" evidence="2">
    <location>
        <begin position="332"/>
        <end position="359"/>
    </location>
</feature>
<feature type="domain" description="PAS" evidence="4">
    <location>
        <begin position="36"/>
        <end position="112"/>
    </location>
</feature>
<accession>A0A5C5WGX8</accession>
<evidence type="ECO:0000256" key="1">
    <source>
        <dbReference type="ARBA" id="ARBA00022801"/>
    </source>
</evidence>
<keyword evidence="2" id="KW-0175">Coiled coil</keyword>
<dbReference type="InterPro" id="IPR052016">
    <property type="entry name" value="Bact_Sigma-Reg"/>
</dbReference>
<dbReference type="InterPro" id="IPR000700">
    <property type="entry name" value="PAS-assoc_C"/>
</dbReference>
<evidence type="ECO:0000256" key="2">
    <source>
        <dbReference type="SAM" id="Coils"/>
    </source>
</evidence>
<dbReference type="InterPro" id="IPR035965">
    <property type="entry name" value="PAS-like_dom_sf"/>
</dbReference>
<gene>
    <name evidence="6" type="primary">rsbU_2</name>
    <name evidence="6" type="ORF">KOR42_37200</name>
</gene>
<dbReference type="OrthoDB" id="207912at2"/>
<dbReference type="Gene3D" id="3.30.450.20">
    <property type="entry name" value="PAS domain"/>
    <property type="match status" value="2"/>
</dbReference>
<feature type="region of interest" description="Disordered" evidence="3">
    <location>
        <begin position="1"/>
        <end position="37"/>
    </location>
</feature>
<protein>
    <submittedName>
        <fullName evidence="6">Phosphoserine phosphatase RsbU</fullName>
        <ecNumber evidence="6">3.1.3.3</ecNumber>
    </submittedName>
</protein>
<dbReference type="NCBIfam" id="TIGR00229">
    <property type="entry name" value="sensory_box"/>
    <property type="match status" value="2"/>
</dbReference>
<dbReference type="InterPro" id="IPR001610">
    <property type="entry name" value="PAC"/>
</dbReference>
<dbReference type="Gene3D" id="3.30.450.40">
    <property type="match status" value="1"/>
</dbReference>
<dbReference type="Pfam" id="PF13426">
    <property type="entry name" value="PAS_9"/>
    <property type="match status" value="2"/>
</dbReference>
<evidence type="ECO:0000259" key="4">
    <source>
        <dbReference type="PROSITE" id="PS50112"/>
    </source>
</evidence>
<dbReference type="Gene3D" id="3.60.40.10">
    <property type="entry name" value="PPM-type phosphatase domain"/>
    <property type="match status" value="1"/>
</dbReference>
<dbReference type="InterPro" id="IPR003018">
    <property type="entry name" value="GAF"/>
</dbReference>
<evidence type="ECO:0000313" key="6">
    <source>
        <dbReference type="EMBL" id="TWT50036.1"/>
    </source>
</evidence>
<dbReference type="PANTHER" id="PTHR43156">
    <property type="entry name" value="STAGE II SPORULATION PROTEIN E-RELATED"/>
    <property type="match status" value="1"/>
</dbReference>
<dbReference type="GO" id="GO:0016791">
    <property type="term" value="F:phosphatase activity"/>
    <property type="evidence" value="ECO:0007669"/>
    <property type="project" value="TreeGrafter"/>
</dbReference>
<dbReference type="AlphaFoldDB" id="A0A5C5WGX8"/>
<sequence length="723" mass="80691">MTGNRNPLTPSDVEAENRQPSSKASAPDSQSTEVETDQRVQTLMSYSPEAIVILDAETGRFIEVNPMAVELFGYDRDELLQFGPFDLSPPFQPTGRSEVIGARQIQLAVQGETPIFEWWHRNANGERIPCEVRLVRMPWGGRDVLRASILDMRERKILQVSEYARRRLLDNITQGTPLPDALSALIQSVENLLPGMKCAIFEKVIGVNRLELLAAPNLPELNVKEFEETDYGQHLLQSVDSNPHSFRVSAENIGAHPAWTALAGWANRTGMKSCWSRPVMSFSGDVGGVFSMFYDQQSHPAPVELEVLEVASQLAAIAIDHDQSEKLQREVYRTLRQRVAEETEHLSQANDKLRKTREDLRIAAVAFDTHDSIVITDRSGTILRVNDSFTALTGYSHEEVVGQTPRLLRSGRHDDKFYQEMWKAISEVGYWEGRIWNRRKDGTEYLQRLTITSLKDDTGKITHYVGDGQDITDEVKASADRAEIDAARTVQQSLFPATSPAVQSFDIAGRVFPAERVSGDFFDFIPIDEETLGVVVADVSGHGLGPSLVMAQTQAYLRALVEPDFTPGSVLTHANQLYIANNSGHFVTILLGRLHHRKQTFLHAGAGHRGFLLRENGDIETLGSTGLPLGITHDSRIESAEEKKLLPGDLILLPTDGIEESYTPEKGELFGHERLIDLALKHRHRPADEIVTEVHRAAREFVSQSPQCDDITLVVIKATDFSR</sequence>
<dbReference type="SUPFAM" id="SSF81606">
    <property type="entry name" value="PP2C-like"/>
    <property type="match status" value="1"/>
</dbReference>
<dbReference type="Pfam" id="PF07228">
    <property type="entry name" value="SpoIIE"/>
    <property type="match status" value="1"/>
</dbReference>
<dbReference type="InterPro" id="IPR036457">
    <property type="entry name" value="PPM-type-like_dom_sf"/>
</dbReference>
<comment type="caution">
    <text evidence="6">The sequence shown here is derived from an EMBL/GenBank/DDBJ whole genome shotgun (WGS) entry which is preliminary data.</text>
</comment>
<organism evidence="6 7">
    <name type="scientific">Thalassoglobus neptunius</name>
    <dbReference type="NCBI Taxonomy" id="1938619"/>
    <lineage>
        <taxon>Bacteria</taxon>
        <taxon>Pseudomonadati</taxon>
        <taxon>Planctomycetota</taxon>
        <taxon>Planctomycetia</taxon>
        <taxon>Planctomycetales</taxon>
        <taxon>Planctomycetaceae</taxon>
        <taxon>Thalassoglobus</taxon>
    </lineage>
</organism>
<dbReference type="InterPro" id="IPR029016">
    <property type="entry name" value="GAF-like_dom_sf"/>
</dbReference>
<evidence type="ECO:0000259" key="5">
    <source>
        <dbReference type="PROSITE" id="PS50113"/>
    </source>
</evidence>
<name>A0A5C5WGX8_9PLAN</name>
<dbReference type="Proteomes" id="UP000317243">
    <property type="component" value="Unassembled WGS sequence"/>
</dbReference>
<dbReference type="PANTHER" id="PTHR43156:SF2">
    <property type="entry name" value="STAGE II SPORULATION PROTEIN E"/>
    <property type="match status" value="1"/>
</dbReference>
<keyword evidence="1 6" id="KW-0378">Hydrolase</keyword>
<feature type="compositionally biased region" description="Polar residues" evidence="3">
    <location>
        <begin position="18"/>
        <end position="37"/>
    </location>
</feature>
<dbReference type="SUPFAM" id="SSF55781">
    <property type="entry name" value="GAF domain-like"/>
    <property type="match status" value="1"/>
</dbReference>
<dbReference type="PROSITE" id="PS50112">
    <property type="entry name" value="PAS"/>
    <property type="match status" value="2"/>
</dbReference>
<evidence type="ECO:0000256" key="3">
    <source>
        <dbReference type="SAM" id="MobiDB-lite"/>
    </source>
</evidence>